<dbReference type="Proteomes" id="UP000653472">
    <property type="component" value="Unassembled WGS sequence"/>
</dbReference>
<feature type="region of interest" description="Disordered" evidence="1">
    <location>
        <begin position="1"/>
        <end position="28"/>
    </location>
</feature>
<organism evidence="2 3">
    <name type="scientific">Solimonas marina</name>
    <dbReference type="NCBI Taxonomy" id="2714601"/>
    <lineage>
        <taxon>Bacteria</taxon>
        <taxon>Pseudomonadati</taxon>
        <taxon>Pseudomonadota</taxon>
        <taxon>Gammaproteobacteria</taxon>
        <taxon>Nevskiales</taxon>
        <taxon>Nevskiaceae</taxon>
        <taxon>Solimonas</taxon>
    </lineage>
</organism>
<dbReference type="EMBL" id="JAAVXB010000004">
    <property type="protein sequence ID" value="NKF22674.1"/>
    <property type="molecule type" value="Genomic_DNA"/>
</dbReference>
<dbReference type="InterPro" id="IPR029058">
    <property type="entry name" value="AB_hydrolase_fold"/>
</dbReference>
<accession>A0A970B8W1</accession>
<dbReference type="RefSeq" id="WP_168147913.1">
    <property type="nucleotide sequence ID" value="NZ_JAAVXB010000004.1"/>
</dbReference>
<proteinExistence type="predicted"/>
<gene>
    <name evidence="2" type="ORF">G7Y82_10120</name>
</gene>
<evidence type="ECO:0000256" key="1">
    <source>
        <dbReference type="SAM" id="MobiDB-lite"/>
    </source>
</evidence>
<comment type="caution">
    <text evidence="2">The sequence shown here is derived from an EMBL/GenBank/DDBJ whole genome shotgun (WGS) entry which is preliminary data.</text>
</comment>
<reference evidence="2" key="1">
    <citation type="submission" date="2020-03" db="EMBL/GenBank/DDBJ databases">
        <title>Solimonas marina sp. nov., isolated from deep seawater of the Pacific Ocean.</title>
        <authorList>
            <person name="Liu X."/>
            <person name="Lai Q."/>
            <person name="Sun F."/>
            <person name="Gai Y."/>
            <person name="Li G."/>
            <person name="Shao Z."/>
        </authorList>
    </citation>
    <scope>NUCLEOTIDE SEQUENCE</scope>
    <source>
        <strain evidence="2">C16B3</strain>
    </source>
</reference>
<protein>
    <submittedName>
        <fullName evidence="2">Pectin acetylesterase</fullName>
    </submittedName>
</protein>
<evidence type="ECO:0000313" key="3">
    <source>
        <dbReference type="Proteomes" id="UP000653472"/>
    </source>
</evidence>
<evidence type="ECO:0000313" key="2">
    <source>
        <dbReference type="EMBL" id="NKF22674.1"/>
    </source>
</evidence>
<name>A0A970B8W1_9GAMM</name>
<sequence>MTFTQPPSPNEIRRLSEGLDNQPEGQWPDRHYSRVERAELYSFHAAGTPRGQALVYAGGGYVQLVTDKEGVEVARWLNDLGLDAHVLLHRLPGQPCRLGDEAVHPADIALQDGLAALRVLALSERAASLPLLHVGISSGGHLAGVMACQAHPAPLAVRGALMAYAPLNANHRRYKSPPGKPDYPPPEKQAFYDAWPIGITTEPHGLPPVPLFLAYALHDPIVPVEHAMNLLLAARDHRLDVEAHVWASAEHGFALRALQGTHDQWPLLAARWIDRCLHDATV</sequence>
<dbReference type="Gene3D" id="3.40.50.1820">
    <property type="entry name" value="alpha/beta hydrolase"/>
    <property type="match status" value="1"/>
</dbReference>
<dbReference type="SUPFAM" id="SSF53474">
    <property type="entry name" value="alpha/beta-Hydrolases"/>
    <property type="match status" value="1"/>
</dbReference>
<dbReference type="AlphaFoldDB" id="A0A970B8W1"/>
<keyword evidence="3" id="KW-1185">Reference proteome</keyword>